<dbReference type="Proteomes" id="UP000290819">
    <property type="component" value="Unassembled WGS sequence"/>
</dbReference>
<evidence type="ECO:0000256" key="7">
    <source>
        <dbReference type="SAM" id="Coils"/>
    </source>
</evidence>
<keyword evidence="8" id="KW-0472">Membrane</keyword>
<keyword evidence="5" id="KW-0418">Kinase</keyword>
<name>A0A4Q1UJ34_9BRAD</name>
<evidence type="ECO:0000313" key="12">
    <source>
        <dbReference type="Proteomes" id="UP000290819"/>
    </source>
</evidence>
<dbReference type="SMART" id="SM00448">
    <property type="entry name" value="REC"/>
    <property type="match status" value="1"/>
</dbReference>
<dbReference type="InterPro" id="IPR003594">
    <property type="entry name" value="HATPase_dom"/>
</dbReference>
<dbReference type="PROSITE" id="PS50109">
    <property type="entry name" value="HIS_KIN"/>
    <property type="match status" value="1"/>
</dbReference>
<evidence type="ECO:0000313" key="11">
    <source>
        <dbReference type="EMBL" id="RXT33657.1"/>
    </source>
</evidence>
<dbReference type="InterPro" id="IPR036890">
    <property type="entry name" value="HATPase_C_sf"/>
</dbReference>
<dbReference type="EMBL" id="MZXW01000055">
    <property type="protein sequence ID" value="RXT33657.1"/>
    <property type="molecule type" value="Genomic_DNA"/>
</dbReference>
<evidence type="ECO:0000256" key="3">
    <source>
        <dbReference type="ARBA" id="ARBA00022553"/>
    </source>
</evidence>
<evidence type="ECO:0000259" key="10">
    <source>
        <dbReference type="PROSITE" id="PS50110"/>
    </source>
</evidence>
<dbReference type="Gene3D" id="1.10.287.130">
    <property type="match status" value="1"/>
</dbReference>
<dbReference type="Gene3D" id="3.40.50.2300">
    <property type="match status" value="1"/>
</dbReference>
<dbReference type="InterPro" id="IPR011006">
    <property type="entry name" value="CheY-like_superfamily"/>
</dbReference>
<dbReference type="InterPro" id="IPR003018">
    <property type="entry name" value="GAF"/>
</dbReference>
<dbReference type="Pfam" id="PF00072">
    <property type="entry name" value="Response_reg"/>
    <property type="match status" value="1"/>
</dbReference>
<keyword evidence="3 6" id="KW-0597">Phosphoprotein</keyword>
<dbReference type="InterPro" id="IPR004358">
    <property type="entry name" value="Sig_transdc_His_kin-like_C"/>
</dbReference>
<dbReference type="SMART" id="SM00387">
    <property type="entry name" value="HATPase_c"/>
    <property type="match status" value="1"/>
</dbReference>
<dbReference type="PANTHER" id="PTHR43065:SF42">
    <property type="entry name" value="TWO-COMPONENT SENSOR PPRA"/>
    <property type="match status" value="1"/>
</dbReference>
<dbReference type="CDD" id="cd18773">
    <property type="entry name" value="PDC1_HK_sensor"/>
    <property type="match status" value="1"/>
</dbReference>
<dbReference type="SUPFAM" id="SSF52172">
    <property type="entry name" value="CheY-like"/>
    <property type="match status" value="1"/>
</dbReference>
<dbReference type="CDD" id="cd18774">
    <property type="entry name" value="PDC2_HK_sensor"/>
    <property type="match status" value="1"/>
</dbReference>
<dbReference type="InterPro" id="IPR003661">
    <property type="entry name" value="HisK_dim/P_dom"/>
</dbReference>
<feature type="transmembrane region" description="Helical" evidence="8">
    <location>
        <begin position="292"/>
        <end position="314"/>
    </location>
</feature>
<proteinExistence type="predicted"/>
<dbReference type="SUPFAM" id="SSF55874">
    <property type="entry name" value="ATPase domain of HSP90 chaperone/DNA topoisomerase II/histidine kinase"/>
    <property type="match status" value="1"/>
</dbReference>
<keyword evidence="7" id="KW-0175">Coiled coil</keyword>
<accession>A0A4Q1UJ34</accession>
<gene>
    <name evidence="11" type="ORF">B5V03_39785</name>
</gene>
<dbReference type="SUPFAM" id="SSF47384">
    <property type="entry name" value="Homodimeric domain of signal transducing histidine kinase"/>
    <property type="match status" value="1"/>
</dbReference>
<keyword evidence="4" id="KW-0808">Transferase</keyword>
<dbReference type="Gene3D" id="3.30.565.10">
    <property type="entry name" value="Histidine kinase-like ATPase, C-terminal domain"/>
    <property type="match status" value="1"/>
</dbReference>
<evidence type="ECO:0000256" key="6">
    <source>
        <dbReference type="PROSITE-ProRule" id="PRU00169"/>
    </source>
</evidence>
<dbReference type="GO" id="GO:0000155">
    <property type="term" value="F:phosphorelay sensor kinase activity"/>
    <property type="evidence" value="ECO:0007669"/>
    <property type="project" value="InterPro"/>
</dbReference>
<dbReference type="PANTHER" id="PTHR43065">
    <property type="entry name" value="SENSOR HISTIDINE KINASE"/>
    <property type="match status" value="1"/>
</dbReference>
<dbReference type="InterPro" id="IPR036097">
    <property type="entry name" value="HisK_dim/P_sf"/>
</dbReference>
<feature type="domain" description="Histidine kinase" evidence="9">
    <location>
        <begin position="598"/>
        <end position="820"/>
    </location>
</feature>
<dbReference type="Pfam" id="PF02518">
    <property type="entry name" value="HATPase_c"/>
    <property type="match status" value="1"/>
</dbReference>
<feature type="domain" description="Response regulatory" evidence="10">
    <location>
        <begin position="840"/>
        <end position="959"/>
    </location>
</feature>
<dbReference type="InterPro" id="IPR005467">
    <property type="entry name" value="His_kinase_dom"/>
</dbReference>
<sequence length="963" mass="105197">MKHPVLDVAMTAPRPQGGRFPLRSRLMMLVVASVIPLVGFTLVREYLDYQKAVTSSGQKTLELTRSLSLAVEKELQARIAVLQVLALSRPLRDGDLEGFRAQADAVVAQQFPGSNILLLRDDGQQIFNTLLPQGAPLPARKNLETIKAVFATGRPAVSDTFVGLVSRRYVIAIDVPVRRADGTISHVLSVNPQIDAFDQVIRSQRLPESWLISIFDRQGANVARNLNPERFIGQKAVPLLRERMLSKPEDIFETTSREGIRVLTAFTRVEPFGWTVAMGVPVAELTAPAINAALRTLVAGGAVLSLGLVLAAVLTRQITGPMAMLRHLATAANRREILNPPATGLNEADEVVQALYLSEMARRQSEQEVRDRSDELESTNRALEAEVDVRQKAEQKARAQLGHLYLLHQITRAIGERQDLNSIFQVVVRSLEDQLPVDFTCLCFHDAVDHTLTVRRVGIKSSALALELAMPERARIDIDENGLSRCVLGQLVHEPDIGQSTAPFPQRLAQGGLRSVVLAPLQVESRVFGVLVAARASAQGFSSGECEFLRQLSEHVALAVHQAQLYGALQQAYQDLQQTQQAVMQQERLRALGQMASGIAHDINNALSPVALYTQSLLETEPDLSVRARGYIETIQRAIEDVAQTVARMREFYRQREPQLELVAVHLNPLVQQVIDLTRARWNDTPQQRGVVIALRTELAVDAPPIAGVESEIREALTNLIFNAVDALPNGGTLTLRTRLVREDSGPGEILLEVSDDGVGMDEETRRRCQEPFFTTKGERGTGLGLAMVYGVARRHGAEVDIVSAVGTGTTVGLSFPIPDKTATTTAAPDARPAMPPRLRLLLIDDDPLLLKSLRDTLEADGHVIVTANDGGAGIEAFRAACDRGETFAAVITDLGMPNIDGRRVATAVKNASPATPVIMLTGWGKRLISDDEIPPHVDHLLSKPPKLRELRETLAACCGPAR</sequence>
<evidence type="ECO:0000256" key="8">
    <source>
        <dbReference type="SAM" id="Phobius"/>
    </source>
</evidence>
<feature type="transmembrane region" description="Helical" evidence="8">
    <location>
        <begin position="26"/>
        <end position="43"/>
    </location>
</feature>
<keyword evidence="8" id="KW-1133">Transmembrane helix</keyword>
<dbReference type="SUPFAM" id="SSF55781">
    <property type="entry name" value="GAF domain-like"/>
    <property type="match status" value="1"/>
</dbReference>
<dbReference type="AlphaFoldDB" id="A0A4Q1UJ34"/>
<feature type="modified residue" description="4-aspartylphosphate" evidence="6">
    <location>
        <position position="894"/>
    </location>
</feature>
<feature type="coiled-coil region" evidence="7">
    <location>
        <begin position="366"/>
        <end position="396"/>
    </location>
</feature>
<dbReference type="Pfam" id="PF00512">
    <property type="entry name" value="HisKA"/>
    <property type="match status" value="1"/>
</dbReference>
<dbReference type="Gene3D" id="3.30.450.40">
    <property type="match status" value="1"/>
</dbReference>
<dbReference type="Pfam" id="PF01590">
    <property type="entry name" value="GAF"/>
    <property type="match status" value="1"/>
</dbReference>
<organism evidence="11 12">
    <name type="scientific">Bradyrhizobium betae</name>
    <dbReference type="NCBI Taxonomy" id="244734"/>
    <lineage>
        <taxon>Bacteria</taxon>
        <taxon>Pseudomonadati</taxon>
        <taxon>Pseudomonadota</taxon>
        <taxon>Alphaproteobacteria</taxon>
        <taxon>Hyphomicrobiales</taxon>
        <taxon>Nitrobacteraceae</taxon>
        <taxon>Bradyrhizobium</taxon>
    </lineage>
</organism>
<reference evidence="11 12" key="1">
    <citation type="submission" date="2017-03" db="EMBL/GenBank/DDBJ databases">
        <authorList>
            <person name="Safronova V.I."/>
            <person name="Sazanova A.L."/>
            <person name="Chirak E.R."/>
        </authorList>
    </citation>
    <scope>NUCLEOTIDE SEQUENCE [LARGE SCALE GENOMIC DNA]</scope>
    <source>
        <strain evidence="11 12">Opo-243</strain>
    </source>
</reference>
<evidence type="ECO:0000256" key="1">
    <source>
        <dbReference type="ARBA" id="ARBA00000085"/>
    </source>
</evidence>
<comment type="caution">
    <text evidence="11">The sequence shown here is derived from an EMBL/GenBank/DDBJ whole genome shotgun (WGS) entry which is preliminary data.</text>
</comment>
<dbReference type="PRINTS" id="PR00344">
    <property type="entry name" value="BCTRLSENSOR"/>
</dbReference>
<evidence type="ECO:0000256" key="4">
    <source>
        <dbReference type="ARBA" id="ARBA00022679"/>
    </source>
</evidence>
<dbReference type="InterPro" id="IPR029016">
    <property type="entry name" value="GAF-like_dom_sf"/>
</dbReference>
<keyword evidence="8" id="KW-0812">Transmembrane</keyword>
<evidence type="ECO:0000256" key="2">
    <source>
        <dbReference type="ARBA" id="ARBA00012438"/>
    </source>
</evidence>
<dbReference type="SMART" id="SM00065">
    <property type="entry name" value="GAF"/>
    <property type="match status" value="1"/>
</dbReference>
<dbReference type="EC" id="2.7.13.3" evidence="2"/>
<dbReference type="SMART" id="SM00388">
    <property type="entry name" value="HisKA"/>
    <property type="match status" value="1"/>
</dbReference>
<dbReference type="InterPro" id="IPR001789">
    <property type="entry name" value="Sig_transdc_resp-reg_receiver"/>
</dbReference>
<dbReference type="PROSITE" id="PS50110">
    <property type="entry name" value="RESPONSE_REGULATORY"/>
    <property type="match status" value="1"/>
</dbReference>
<evidence type="ECO:0000259" key="9">
    <source>
        <dbReference type="PROSITE" id="PS50109"/>
    </source>
</evidence>
<comment type="catalytic activity">
    <reaction evidence="1">
        <text>ATP + protein L-histidine = ADP + protein N-phospho-L-histidine.</text>
        <dbReference type="EC" id="2.7.13.3"/>
    </reaction>
</comment>
<dbReference type="Gene3D" id="3.30.450.20">
    <property type="entry name" value="PAS domain"/>
    <property type="match status" value="2"/>
</dbReference>
<keyword evidence="12" id="KW-1185">Reference proteome</keyword>
<protein>
    <recommendedName>
        <fullName evidence="2">histidine kinase</fullName>
        <ecNumber evidence="2">2.7.13.3</ecNumber>
    </recommendedName>
</protein>
<evidence type="ECO:0000256" key="5">
    <source>
        <dbReference type="ARBA" id="ARBA00022777"/>
    </source>
</evidence>